<accession>A0ABN5KM65</accession>
<organism evidence="1 2">
    <name type="scientific">Streptomyces spongiicola</name>
    <dbReference type="NCBI Taxonomy" id="1690221"/>
    <lineage>
        <taxon>Bacteria</taxon>
        <taxon>Bacillati</taxon>
        <taxon>Actinomycetota</taxon>
        <taxon>Actinomycetes</taxon>
        <taxon>Kitasatosporales</taxon>
        <taxon>Streptomycetaceae</taxon>
        <taxon>Streptomyces</taxon>
    </lineage>
</organism>
<evidence type="ECO:0000313" key="2">
    <source>
        <dbReference type="Proteomes" id="UP000245051"/>
    </source>
</evidence>
<evidence type="ECO:0000313" key="1">
    <source>
        <dbReference type="EMBL" id="AWK09514.1"/>
    </source>
</evidence>
<keyword evidence="2" id="KW-1185">Reference proteome</keyword>
<dbReference type="EMBL" id="CP029254">
    <property type="protein sequence ID" value="AWK09514.1"/>
    <property type="molecule type" value="Genomic_DNA"/>
</dbReference>
<gene>
    <name evidence="1" type="ORF">DDQ41_11955</name>
</gene>
<evidence type="ECO:0008006" key="3">
    <source>
        <dbReference type="Google" id="ProtNLM"/>
    </source>
</evidence>
<dbReference type="RefSeq" id="WP_109294484.1">
    <property type="nucleotide sequence ID" value="NZ_CP029254.1"/>
</dbReference>
<dbReference type="Proteomes" id="UP000245051">
    <property type="component" value="Chromosome"/>
</dbReference>
<sequence>MVGDFDAAEAMHDRISDRSEAWDFIRAFAAGWYSPLTDGDGVGQEELKQIEGRLGLSVPTALREAYLLFGQRPELFEHQDPMLPPSGLFVHEDLGGVLCFRSENQGCAFWGVRLCDLGEADPPVVVQSREGWRPFMDKVSLACVELVLSESLLSDGPLYNACELPAEVVSQIPQLFQRIPLPDYPMWTGDDESPVRWFSAPGLLLRQDGLAADSWLHVRGKTLAHLSAACVAVPGRWAQWQGTEPSTVDELPF</sequence>
<proteinExistence type="predicted"/>
<name>A0ABN5KM65_9ACTN</name>
<reference evidence="1 2" key="1">
    <citation type="submission" date="2018-05" db="EMBL/GenBank/DDBJ databases">
        <title>Complete genome sequence of the Type Strain of Streptomyces spongiicola HNM0071, the producer of staurosporine.</title>
        <authorList>
            <person name="Zhou S."/>
            <person name="Huang X."/>
        </authorList>
    </citation>
    <scope>NUCLEOTIDE SEQUENCE [LARGE SCALE GENOMIC DNA]</scope>
    <source>
        <strain evidence="1 2">HNM0071</strain>
    </source>
</reference>
<protein>
    <recommendedName>
        <fullName evidence="3">SMI1/KNR4 family protein</fullName>
    </recommendedName>
</protein>